<gene>
    <name evidence="2" type="ORF">SAMN05216272_11457</name>
</gene>
<name>A0A1G8MAZ2_9PSED</name>
<proteinExistence type="predicted"/>
<dbReference type="EMBL" id="FNDS01000014">
    <property type="protein sequence ID" value="SDI65072.1"/>
    <property type="molecule type" value="Genomic_DNA"/>
</dbReference>
<dbReference type="PANTHER" id="PTHR36966">
    <property type="entry name" value="REP-ASSOCIATED TYROSINE TRANSPOSASE"/>
    <property type="match status" value="1"/>
</dbReference>
<keyword evidence="3" id="KW-1185">Reference proteome</keyword>
<protein>
    <submittedName>
        <fullName evidence="2">Transposase IS200 like</fullName>
    </submittedName>
</protein>
<dbReference type="PANTHER" id="PTHR36966:SF1">
    <property type="entry name" value="REP-ASSOCIATED TYROSINE TRANSPOSASE"/>
    <property type="match status" value="1"/>
</dbReference>
<reference evidence="3" key="1">
    <citation type="submission" date="2016-10" db="EMBL/GenBank/DDBJ databases">
        <authorList>
            <person name="Varghese N."/>
            <person name="Submissions S."/>
        </authorList>
    </citation>
    <scope>NUCLEOTIDE SEQUENCE [LARGE SCALE GENOMIC DNA]</scope>
    <source>
        <strain evidence="3">CCM 7469</strain>
    </source>
</reference>
<organism evidence="2 3">
    <name type="scientific">Pseudomonas panipatensis</name>
    <dbReference type="NCBI Taxonomy" id="428992"/>
    <lineage>
        <taxon>Bacteria</taxon>
        <taxon>Pseudomonadati</taxon>
        <taxon>Pseudomonadota</taxon>
        <taxon>Gammaproteobacteria</taxon>
        <taxon>Pseudomonadales</taxon>
        <taxon>Pseudomonadaceae</taxon>
        <taxon>Pseudomonas</taxon>
    </lineage>
</organism>
<dbReference type="GO" id="GO:0006313">
    <property type="term" value="P:DNA transposition"/>
    <property type="evidence" value="ECO:0007669"/>
    <property type="project" value="InterPro"/>
</dbReference>
<dbReference type="InterPro" id="IPR036515">
    <property type="entry name" value="Transposase_17_sf"/>
</dbReference>
<dbReference type="OrthoDB" id="9791101at2"/>
<dbReference type="AlphaFoldDB" id="A0A1G8MAZ2"/>
<dbReference type="InterPro" id="IPR002686">
    <property type="entry name" value="Transposase_17"/>
</dbReference>
<dbReference type="Gene3D" id="3.30.70.1290">
    <property type="entry name" value="Transposase IS200-like"/>
    <property type="match status" value="1"/>
</dbReference>
<dbReference type="RefSeq" id="WP_090267779.1">
    <property type="nucleotide sequence ID" value="NZ_FNDS01000014.1"/>
</dbReference>
<sequence length="150" mass="17615">MTMSGQNLQPQPLAEQRQVYLLTTVSADLVPRFRNWTTACLIAREIHRMGQELALESLAWVLMPDHLHWLLRLPAARLERSVRHFQARSARALMSLRADHGPAWQQGYHHRRLRDDEDCRGLARRMIAQPLRAGLVRRIVDYPFWYAAWL</sequence>
<dbReference type="GO" id="GO:0043565">
    <property type="term" value="F:sequence-specific DNA binding"/>
    <property type="evidence" value="ECO:0007669"/>
    <property type="project" value="TreeGrafter"/>
</dbReference>
<dbReference type="SUPFAM" id="SSF143422">
    <property type="entry name" value="Transposase IS200-like"/>
    <property type="match status" value="1"/>
</dbReference>
<dbReference type="GO" id="GO:0004803">
    <property type="term" value="F:transposase activity"/>
    <property type="evidence" value="ECO:0007669"/>
    <property type="project" value="InterPro"/>
</dbReference>
<feature type="domain" description="Transposase IS200-like" evidence="1">
    <location>
        <begin position="15"/>
        <end position="129"/>
    </location>
</feature>
<evidence type="ECO:0000313" key="3">
    <source>
        <dbReference type="Proteomes" id="UP000199636"/>
    </source>
</evidence>
<dbReference type="SMART" id="SM01321">
    <property type="entry name" value="Y1_Tnp"/>
    <property type="match status" value="1"/>
</dbReference>
<dbReference type="Proteomes" id="UP000199636">
    <property type="component" value="Unassembled WGS sequence"/>
</dbReference>
<accession>A0A1G8MAZ2</accession>
<dbReference type="STRING" id="428992.SAMN05216272_11457"/>
<evidence type="ECO:0000259" key="1">
    <source>
        <dbReference type="SMART" id="SM01321"/>
    </source>
</evidence>
<evidence type="ECO:0000313" key="2">
    <source>
        <dbReference type="EMBL" id="SDI65072.1"/>
    </source>
</evidence>
<dbReference type="NCBIfam" id="NF047646">
    <property type="entry name" value="REP_Tyr_transpos"/>
    <property type="match status" value="1"/>
</dbReference>
<dbReference type="InterPro" id="IPR052715">
    <property type="entry name" value="RAYT_transposase"/>
</dbReference>